<dbReference type="InterPro" id="IPR013491">
    <property type="entry name" value="Tape_meas_N"/>
</dbReference>
<accession>A0ABU1QWN4</accession>
<sequence length="1032" mass="110565">MSDVVGGTNIRVGVNPSGVASGLSEARKQFKLFAGDVNATLIQSYRSADTAQRQFRGGLARLGNELQDVSKKMALVSAGTIFAGAKSFKDFATLERMEKGLNLYGETLQDVRRIAKEPGVGIFDGTKALVGLRAVRLESGLAERAVKSFANAIAGSGGDSSDLEPALFNLKQFKATQNINTVDLRQLANRIPQTMEVLEKQFGTADPAKLNQLGIDKFIEGFVSGLEKLPKVSGGANMALEQLGDSATFFSATIGKGIDMTYGVTGVLKTLGGVLDDLSTNFAALNPEAQKAILLVGGLAVAVPLLVGAVGTLIKFLPITAAGFAGISWPVVAVLATVSALAGLAAIMPLVTSKTAEYNKQQEVVAGFATKLDPLIAKYEKLKNSTGKEEQAELRDVIKQIAEVVPSAVTGWDRYGNVIGINTDKVKAYTEEQKKLLVSMQAVRREQLLAENKRGEVRVAELQGMIKSGQKTDYLGMGQYLPRKATSGELVDAAQQIADLNAKAVANRRELASIGSSGLDADIKKLDKLRADRAKYSKELDEVRARQGKGTYEEDKRAALDLLKIKGQFAKAEREVVEQEKKVEKSNYAIYQYNQAIAEAKERAAKAGGPTSNGTGGKGNPAGQSINDLQDRLKALREEYNSLDPTAANYKKRQGEIAEEVRKVTISIDSQGKAFETASNAVKSAAKEAKEAGKYYKQLTELGYVNWQIDLASKYLKERKAVKDATDQYKELVGVVKNLNVQRLGLSNTTGSMIGQSAYDSKSLASAKLSGLADVRMPQSLRSIENENFRGSIRNSAASEMQEFMGPQTSLSEFRKYFEEIPKIAGESDTQYANRVYSIVDRTKQLSAALSSTLKDAANETAAAFGELLGNLMTGAGGVEQFGRRVIGSLATMLKDMGKSLIAAGTAGIALKVFAKNPYLALAAGIGLVALGQATQNKIGNQASQAVTRFKDGGLAYKPMQAIVGDNNNSWNDPEFIAPYSKLDNSIKKSVKGALPRAVGGSEIVAEYSIRGEDLHTVLKRVQVRDSAIFGG</sequence>
<feature type="coiled-coil region" evidence="1">
    <location>
        <begin position="519"/>
        <end position="582"/>
    </location>
</feature>
<keyword evidence="1" id="KW-0175">Coiled coil</keyword>
<evidence type="ECO:0000313" key="4">
    <source>
        <dbReference type="EMBL" id="MDR6805573.1"/>
    </source>
</evidence>
<evidence type="ECO:0000313" key="5">
    <source>
        <dbReference type="Proteomes" id="UP001264980"/>
    </source>
</evidence>
<evidence type="ECO:0000256" key="2">
    <source>
        <dbReference type="SAM" id="MobiDB-lite"/>
    </source>
</evidence>
<gene>
    <name evidence="4" type="ORF">J2W84_002619</name>
</gene>
<comment type="caution">
    <text evidence="4">The sequence shown here is derived from an EMBL/GenBank/DDBJ whole genome shotgun (WGS) entry which is preliminary data.</text>
</comment>
<keyword evidence="5" id="KW-1185">Reference proteome</keyword>
<dbReference type="RefSeq" id="WP_309983539.1">
    <property type="nucleotide sequence ID" value="NZ_JAVDTI010000002.1"/>
</dbReference>
<name>A0ABU1QWN4_9BACT</name>
<proteinExistence type="predicted"/>
<dbReference type="Proteomes" id="UP001264980">
    <property type="component" value="Unassembled WGS sequence"/>
</dbReference>
<keyword evidence="3" id="KW-0472">Membrane</keyword>
<feature type="region of interest" description="Disordered" evidence="2">
    <location>
        <begin position="605"/>
        <end position="626"/>
    </location>
</feature>
<keyword evidence="3" id="KW-1133">Transmembrane helix</keyword>
<evidence type="ECO:0000256" key="1">
    <source>
        <dbReference type="SAM" id="Coils"/>
    </source>
</evidence>
<dbReference type="EMBL" id="JAVDTI010000002">
    <property type="protein sequence ID" value="MDR6805573.1"/>
    <property type="molecule type" value="Genomic_DNA"/>
</dbReference>
<protein>
    <submittedName>
        <fullName evidence="4">Tape measure domain-containing protein</fullName>
    </submittedName>
</protein>
<evidence type="ECO:0000256" key="3">
    <source>
        <dbReference type="SAM" id="Phobius"/>
    </source>
</evidence>
<feature type="transmembrane region" description="Helical" evidence="3">
    <location>
        <begin position="292"/>
        <end position="317"/>
    </location>
</feature>
<reference evidence="4 5" key="1">
    <citation type="submission" date="2023-07" db="EMBL/GenBank/DDBJ databases">
        <title>Sorghum-associated microbial communities from plants grown in Nebraska, USA.</title>
        <authorList>
            <person name="Schachtman D."/>
        </authorList>
    </citation>
    <scope>NUCLEOTIDE SEQUENCE [LARGE SCALE GENOMIC DNA]</scope>
    <source>
        <strain evidence="4 5">BE57</strain>
    </source>
</reference>
<organism evidence="4 5">
    <name type="scientific">Dyadobacter fermentans</name>
    <dbReference type="NCBI Taxonomy" id="94254"/>
    <lineage>
        <taxon>Bacteria</taxon>
        <taxon>Pseudomonadati</taxon>
        <taxon>Bacteroidota</taxon>
        <taxon>Cytophagia</taxon>
        <taxon>Cytophagales</taxon>
        <taxon>Spirosomataceae</taxon>
        <taxon>Dyadobacter</taxon>
    </lineage>
</organism>
<keyword evidence="3" id="KW-0812">Transmembrane</keyword>
<dbReference type="NCBIfam" id="TIGR02675">
    <property type="entry name" value="tape_meas_nterm"/>
    <property type="match status" value="1"/>
</dbReference>
<feature type="transmembrane region" description="Helical" evidence="3">
    <location>
        <begin position="329"/>
        <end position="351"/>
    </location>
</feature>